<feature type="transmembrane region" description="Helical" evidence="1">
    <location>
        <begin position="673"/>
        <end position="692"/>
    </location>
</feature>
<keyword evidence="1" id="KW-0812">Transmembrane</keyword>
<accession>A0ABR9VTG8</accession>
<dbReference type="Pfam" id="PF02517">
    <property type="entry name" value="Rce1-like"/>
    <property type="match status" value="1"/>
</dbReference>
<comment type="caution">
    <text evidence="3">The sequence shown here is derived from an EMBL/GenBank/DDBJ whole genome shotgun (WGS) entry which is preliminary data.</text>
</comment>
<feature type="transmembrane region" description="Helical" evidence="1">
    <location>
        <begin position="802"/>
        <end position="822"/>
    </location>
</feature>
<evidence type="ECO:0000313" key="3">
    <source>
        <dbReference type="EMBL" id="MBE9254652.1"/>
    </source>
</evidence>
<dbReference type="RefSeq" id="WP_194020196.1">
    <property type="nucleotide sequence ID" value="NZ_JADEVV010000035.1"/>
</dbReference>
<keyword evidence="1" id="KW-0472">Membrane</keyword>
<dbReference type="EMBL" id="JADEVV010000035">
    <property type="protein sequence ID" value="MBE9254652.1"/>
    <property type="molecule type" value="Genomic_DNA"/>
</dbReference>
<feature type="transmembrane region" description="Helical" evidence="1">
    <location>
        <begin position="774"/>
        <end position="796"/>
    </location>
</feature>
<dbReference type="GO" id="GO:0008237">
    <property type="term" value="F:metallopeptidase activity"/>
    <property type="evidence" value="ECO:0007669"/>
    <property type="project" value="UniProtKB-KW"/>
</dbReference>
<feature type="transmembrane region" description="Helical" evidence="1">
    <location>
        <begin position="741"/>
        <end position="762"/>
    </location>
</feature>
<reference evidence="3 4" key="1">
    <citation type="submission" date="2020-10" db="EMBL/GenBank/DDBJ databases">
        <authorList>
            <person name="Castelo-Branco R."/>
            <person name="Eusebio N."/>
            <person name="Adriana R."/>
            <person name="Vieira A."/>
            <person name="Brugerolle De Fraissinette N."/>
            <person name="Rezende De Castro R."/>
            <person name="Schneider M.P."/>
            <person name="Vasconcelos V."/>
            <person name="Leao P.N."/>
        </authorList>
    </citation>
    <scope>NUCLEOTIDE SEQUENCE [LARGE SCALE GENOMIC DNA]</scope>
    <source>
        <strain evidence="3 4">LEGE 00031</strain>
    </source>
</reference>
<feature type="domain" description="CAAX prenyl protease 2/Lysostaphin resistance protein A-like" evidence="2">
    <location>
        <begin position="712"/>
        <end position="811"/>
    </location>
</feature>
<gene>
    <name evidence="3" type="ORF">IQ217_12555</name>
</gene>
<proteinExistence type="predicted"/>
<dbReference type="Proteomes" id="UP000658720">
    <property type="component" value="Unassembled WGS sequence"/>
</dbReference>
<organism evidence="3 4">
    <name type="scientific">Synechocystis salina LEGE 00031</name>
    <dbReference type="NCBI Taxonomy" id="1828736"/>
    <lineage>
        <taxon>Bacteria</taxon>
        <taxon>Bacillati</taxon>
        <taxon>Cyanobacteriota</taxon>
        <taxon>Cyanophyceae</taxon>
        <taxon>Synechococcales</taxon>
        <taxon>Merismopediaceae</taxon>
        <taxon>Synechocystis</taxon>
    </lineage>
</organism>
<feature type="transmembrane region" description="Helical" evidence="1">
    <location>
        <begin position="713"/>
        <end position="735"/>
    </location>
</feature>
<protein>
    <submittedName>
        <fullName evidence="3">CPBP family intramembrane metalloprotease</fullName>
    </submittedName>
</protein>
<keyword evidence="1" id="KW-1133">Transmembrane helix</keyword>
<evidence type="ECO:0000259" key="2">
    <source>
        <dbReference type="Pfam" id="PF02517"/>
    </source>
</evidence>
<keyword evidence="3" id="KW-0645">Protease</keyword>
<dbReference type="InterPro" id="IPR003675">
    <property type="entry name" value="Rce1/LyrA-like_dom"/>
</dbReference>
<keyword evidence="3" id="KW-0482">Metalloprotease</keyword>
<evidence type="ECO:0000256" key="1">
    <source>
        <dbReference type="SAM" id="Phobius"/>
    </source>
</evidence>
<sequence>MKQWRWRIGLGAIAALVIVFLVMLFRPQGSSDRIPDYQISSQLPANQVDYYPLQQNLDGAYYRPLGEWLGRLILPTVAETKATPGDWVWMELYQAPSSQQGLVGQKLRLTWQGNGDLERYLKLVTTDVNFTPAALDSERRGNLLPSRLNGRSQVGPLQSLAGARPVDDVLVRFPQAQVNIPAGNRAEIKLPTMPEMVTGRYQALVKIIGPDPKADPSTVPKDCPGSQPCATDLMLVQHYNAISKQFDGPQETIRIPQQPRLNGDRFMSTPRDLATTAVGRAGWYIYGAQGQDGLFTVQSLQSRSLVQLQPDEQIFRLGPGRDYISQQNWHNTPARKGTAQKVLLDPRSDSPEVALGQWQEGDRLLGMHLFGGIGGKLGEKTMLGTVTGHFAFSLPKIVRDPFTDELQWEIPYYQVYAHNPQGIIAGSQTWENYAGNLQRGWVQSRPFADVMVKLDLLQDYNFGEVVLSPLDELQKQLQIMMARYRTGDGTGYAGVSPAASCVQDSNQALYLAIVGLQQKVENSPEILSWLDQHPSSPESQRFQRLKQLGERLLAMLKPRGVTREDWQNNAATLAGLDPDNLTNQYDFIQDNTLVNALLSWQSMLPRVNQDILNQIFLEQGAQLWFMRPNQVGGAMPEILPLAPTSIFGDVPVFSALARRTLGAIVLLPKPQDWQFFGIAVVVYGAIAIPLGMKFGLLQWQWWEQSLGGSVKSILALFFLPALGEELVFRVMLLPYPTELNLFWPTLGAMALSLVLFLIYHPLNALLFYPRGRNLFFQPIFLTLTGLLGIVTTALYWYSGSLWLITIFHWLVVTVWLMALGGYGKLAHQEAKR</sequence>
<evidence type="ECO:0000313" key="4">
    <source>
        <dbReference type="Proteomes" id="UP000658720"/>
    </source>
</evidence>
<name>A0ABR9VTG8_9SYNC</name>
<keyword evidence="4" id="KW-1185">Reference proteome</keyword>
<keyword evidence="3" id="KW-0378">Hydrolase</keyword>